<dbReference type="Pfam" id="PF03235">
    <property type="entry name" value="GmrSD_N"/>
    <property type="match status" value="1"/>
</dbReference>
<dbReference type="eggNOG" id="COG1403">
    <property type="taxonomic scope" value="Bacteria"/>
</dbReference>
<protein>
    <recommendedName>
        <fullName evidence="1">GmrSD restriction endonucleases N-terminal domain-containing protein</fullName>
    </recommendedName>
</protein>
<evidence type="ECO:0000259" key="1">
    <source>
        <dbReference type="Pfam" id="PF03235"/>
    </source>
</evidence>
<dbReference type="eggNOG" id="COG1479">
    <property type="taxonomic scope" value="Bacteria"/>
</dbReference>
<dbReference type="EMBL" id="CP000390">
    <property type="protein sequence ID" value="ABG62319.1"/>
    <property type="molecule type" value="Genomic_DNA"/>
</dbReference>
<dbReference type="KEGG" id="mes:Meso_0922"/>
<gene>
    <name evidence="2" type="ordered locus">Meso_0922</name>
</gene>
<organism evidence="2">
    <name type="scientific">Chelativorans sp. (strain BNC1)</name>
    <dbReference type="NCBI Taxonomy" id="266779"/>
    <lineage>
        <taxon>Bacteria</taxon>
        <taxon>Pseudomonadati</taxon>
        <taxon>Pseudomonadota</taxon>
        <taxon>Alphaproteobacteria</taxon>
        <taxon>Hyphomicrobiales</taxon>
        <taxon>Phyllobacteriaceae</taxon>
        <taxon>Chelativorans</taxon>
    </lineage>
</organism>
<dbReference type="HOGENOM" id="CLU_040414_0_0_5"/>
<name>Q11JV6_CHESB</name>
<sequence length="539" mass="59146">MAKRVVLDAMIKRADFAQQAESVSLELSSTLKLEEIAGSSPVAKFLRKPDFQRETNHWSPQQVAGLIKSFVSGELIPALILWKSESFVFVIDGGHRLSALKAWVENDYGDGGLSYSFYQKSIPADQRAVANFTRRQVEDLVGRYSDFYNMTEEELSNNPEKAKIHSTIFSRSLHVQWIQGNQEVAESSFFKINSQGTVLDQTEELLLKNRHKSYAIGARSIVRAGTGHKYWSKFDDNVQKNIEQLALRQNDLLFQPNVSEPIKTLDLPLGGTSSPVEALKILIDVFTLVDGSTAAKKSLENLGDDQDGSETLELLRRSLRVVSRISGNDAASLGLHPAVYFYTERGKHSRFLFLGVVKIIADAVRDNNKQWFKDFTNARGKLEEILIGRKSLINQGLANVNSIHRINRVSTLIKDLVSAIKSGNKVDDSLILNSLGLKGSAGNLNIIDAPQGFTTDVKSSAFLQTAITSALRCPICGGLLHTIKSVSYDHSLPINSGGLGNLENAQLVHPYCNTAVKGGSALQAHPHSNGSEAQAASEA</sequence>
<feature type="domain" description="GmrSD restriction endonucleases N-terminal" evidence="1">
    <location>
        <begin position="46"/>
        <end position="211"/>
    </location>
</feature>
<dbReference type="InterPro" id="IPR003615">
    <property type="entry name" value="HNH_nuc"/>
</dbReference>
<dbReference type="AlphaFoldDB" id="Q11JV6"/>
<evidence type="ECO:0000313" key="2">
    <source>
        <dbReference type="EMBL" id="ABG62319.1"/>
    </source>
</evidence>
<proteinExistence type="predicted"/>
<accession>Q11JV6</accession>
<dbReference type="Gene3D" id="1.10.30.50">
    <property type="match status" value="1"/>
</dbReference>
<dbReference type="OrthoDB" id="9764212at2"/>
<dbReference type="STRING" id="266779.Meso_0922"/>
<dbReference type="CDD" id="cd00085">
    <property type="entry name" value="HNHc"/>
    <property type="match status" value="1"/>
</dbReference>
<reference evidence="2" key="1">
    <citation type="submission" date="2006-06" db="EMBL/GenBank/DDBJ databases">
        <title>Complete sequence of chromosome of Chelativorans sp. BNC1.</title>
        <authorList>
            <consortium name="US DOE Joint Genome Institute"/>
            <person name="Copeland A."/>
            <person name="Lucas S."/>
            <person name="Lapidus A."/>
            <person name="Barry K."/>
            <person name="Detter J.C."/>
            <person name="Glavina del Rio T."/>
            <person name="Hammon N."/>
            <person name="Israni S."/>
            <person name="Dalin E."/>
            <person name="Tice H."/>
            <person name="Pitluck S."/>
            <person name="Chertkov O."/>
            <person name="Brettin T."/>
            <person name="Bruce D."/>
            <person name="Han C."/>
            <person name="Tapia R."/>
            <person name="Gilna P."/>
            <person name="Schmutz J."/>
            <person name="Larimer F."/>
            <person name="Land M."/>
            <person name="Hauser L."/>
            <person name="Kyrpides N."/>
            <person name="Mikhailova N."/>
            <person name="Richardson P."/>
        </authorList>
    </citation>
    <scope>NUCLEOTIDE SEQUENCE</scope>
    <source>
        <strain evidence="2">BNC1</strain>
    </source>
</reference>
<dbReference type="InterPro" id="IPR004919">
    <property type="entry name" value="GmrSD_N"/>
</dbReference>